<dbReference type="Ensembl" id="ENSMSIT00000042173.1">
    <property type="protein sequence ID" value="ENSMSIP00000033465.1"/>
    <property type="gene ID" value="ENSMSIG00000027995.1"/>
</dbReference>
<dbReference type="PANTHER" id="PTHR13473">
    <property type="entry name" value="MITOCHONDRIAL RIBOSOMAL PROTEIN L48"/>
    <property type="match status" value="1"/>
</dbReference>
<evidence type="ECO:0000256" key="3">
    <source>
        <dbReference type="ARBA" id="ARBA00022980"/>
    </source>
</evidence>
<dbReference type="GO" id="GO:1990904">
    <property type="term" value="C:ribonucleoprotein complex"/>
    <property type="evidence" value="ECO:0007669"/>
    <property type="project" value="UniProtKB-KW"/>
</dbReference>
<dbReference type="Gene3D" id="3.30.70.600">
    <property type="entry name" value="Ribosomal protein S10 domain"/>
    <property type="match status" value="1"/>
</dbReference>
<dbReference type="SMART" id="SM01403">
    <property type="entry name" value="Ribosomal_S10"/>
    <property type="match status" value="1"/>
</dbReference>
<evidence type="ECO:0000256" key="6">
    <source>
        <dbReference type="ARBA" id="ARBA00061445"/>
    </source>
</evidence>
<dbReference type="PANTHER" id="PTHR13473:SF0">
    <property type="entry name" value="LARGE RIBOSOMAL SUBUNIT PROTEIN ML48"/>
    <property type="match status" value="1"/>
</dbReference>
<name>A0A8C6I8B2_MUSSI</name>
<evidence type="ECO:0000256" key="8">
    <source>
        <dbReference type="ARBA" id="ARBA00084068"/>
    </source>
</evidence>
<keyword evidence="3" id="KW-0689">Ribosomal protein</keyword>
<evidence type="ECO:0000259" key="10">
    <source>
        <dbReference type="SMART" id="SM01403"/>
    </source>
</evidence>
<reference evidence="11" key="2">
    <citation type="submission" date="2025-09" db="UniProtKB">
        <authorList>
            <consortium name="Ensembl"/>
        </authorList>
    </citation>
    <scope>IDENTIFICATION</scope>
</reference>
<dbReference type="InterPro" id="IPR027487">
    <property type="entry name" value="Ribosomal_mL48"/>
</dbReference>
<evidence type="ECO:0000313" key="12">
    <source>
        <dbReference type="Proteomes" id="UP000694415"/>
    </source>
</evidence>
<evidence type="ECO:0000313" key="11">
    <source>
        <dbReference type="Ensembl" id="ENSMSIP00000033465.1"/>
    </source>
</evidence>
<keyword evidence="4" id="KW-0496">Mitochondrion</keyword>
<organism evidence="11 12">
    <name type="scientific">Mus spicilegus</name>
    <name type="common">Mound-building mouse</name>
    <dbReference type="NCBI Taxonomy" id="10103"/>
    <lineage>
        <taxon>Eukaryota</taxon>
        <taxon>Metazoa</taxon>
        <taxon>Chordata</taxon>
        <taxon>Craniata</taxon>
        <taxon>Vertebrata</taxon>
        <taxon>Euteleostomi</taxon>
        <taxon>Mammalia</taxon>
        <taxon>Eutheria</taxon>
        <taxon>Euarchontoglires</taxon>
        <taxon>Glires</taxon>
        <taxon>Rodentia</taxon>
        <taxon>Myomorpha</taxon>
        <taxon>Muroidea</taxon>
        <taxon>Muridae</taxon>
        <taxon>Murinae</taxon>
        <taxon>Mus</taxon>
        <taxon>Mus</taxon>
    </lineage>
</organism>
<dbReference type="Proteomes" id="UP000694415">
    <property type="component" value="Unplaced"/>
</dbReference>
<feature type="domain" description="Small ribosomal subunit protein uS10" evidence="10">
    <location>
        <begin position="251"/>
        <end position="346"/>
    </location>
</feature>
<evidence type="ECO:0000256" key="5">
    <source>
        <dbReference type="ARBA" id="ARBA00023274"/>
    </source>
</evidence>
<evidence type="ECO:0000256" key="4">
    <source>
        <dbReference type="ARBA" id="ARBA00023128"/>
    </source>
</evidence>
<comment type="similarity">
    <text evidence="6">Belongs to the mitochondrion-specific ribosomal protein mL48 family.</text>
</comment>
<protein>
    <recommendedName>
        <fullName evidence="7">Large ribosomal subunit protein mL48</fullName>
    </recommendedName>
    <alternativeName>
        <fullName evidence="8">39S ribosomal protein L48, mitochondrial</fullName>
    </alternativeName>
</protein>
<dbReference type="GO" id="GO:0005761">
    <property type="term" value="C:mitochondrial ribosome"/>
    <property type="evidence" value="ECO:0007669"/>
    <property type="project" value="InterPro"/>
</dbReference>
<keyword evidence="12" id="KW-1185">Reference proteome</keyword>
<evidence type="ECO:0000256" key="9">
    <source>
        <dbReference type="SAM" id="MobiDB-lite"/>
    </source>
</evidence>
<feature type="region of interest" description="Disordered" evidence="9">
    <location>
        <begin position="46"/>
        <end position="146"/>
    </location>
</feature>
<dbReference type="FunFam" id="3.30.70.600:FF:000006">
    <property type="entry name" value="39S ribosomal protein L48, mitochondrial"/>
    <property type="match status" value="1"/>
</dbReference>
<dbReference type="InterPro" id="IPR036838">
    <property type="entry name" value="Ribosomal_uS10_dom_sf"/>
</dbReference>
<dbReference type="SUPFAM" id="SSF54999">
    <property type="entry name" value="Ribosomal protein S10"/>
    <property type="match status" value="1"/>
</dbReference>
<keyword evidence="5" id="KW-0687">Ribonucleoprotein</keyword>
<evidence type="ECO:0000256" key="1">
    <source>
        <dbReference type="ARBA" id="ARBA00004173"/>
    </source>
</evidence>
<dbReference type="GO" id="GO:0005743">
    <property type="term" value="C:mitochondrial inner membrane"/>
    <property type="evidence" value="ECO:0007669"/>
    <property type="project" value="UniProtKB-ARBA"/>
</dbReference>
<keyword evidence="2" id="KW-0809">Transit peptide</keyword>
<reference evidence="11" key="1">
    <citation type="submission" date="2025-08" db="UniProtKB">
        <authorList>
            <consortium name="Ensembl"/>
        </authorList>
    </citation>
    <scope>IDENTIFICATION</scope>
</reference>
<evidence type="ECO:0000256" key="7">
    <source>
        <dbReference type="ARBA" id="ARBA00071667"/>
    </source>
</evidence>
<dbReference type="GeneTree" id="ENSGT00390000012955"/>
<accession>A0A8C6I8B2</accession>
<comment type="subcellular location">
    <subcellularLocation>
        <location evidence="1">Mitochondrion</location>
    </subcellularLocation>
</comment>
<dbReference type="InterPro" id="IPR027486">
    <property type="entry name" value="Ribosomal_uS10_dom"/>
</dbReference>
<evidence type="ECO:0000256" key="2">
    <source>
        <dbReference type="ARBA" id="ARBA00022946"/>
    </source>
</evidence>
<sequence length="371" mass="40843">EAGGEPQRPEGLHWGRCGEAAAGCQERGSRALTALLSQEHQLEFPQRIPEVSARGHDGAGGAAAAASAQRPLPDRCSSNPLTKRAEPKGQPPSPLGPCRAGQRGEAEGRVPPPTGSRRRRLPAESPSTEPGPRPRRDAGRCRRQPAVRSGFASLAPFLPSERGAETEVLGVWTNTVSKQGFSLLRFRSLGENPIFSAGGVLWTSRHYKTKPTHGIGRYRHLVKVQEPKKKKAKVELRAINVGTDYEYGVLNIHLTAYDMSLAESYAQYVHRLCNRLSIKVEESYAMPTKTIEVMRLPDQGNKMVLDSVLTTHERVVQISGLSATFAEIFLEVLQSNLPEGVRLSVREHTEEDFKGRFKARPELEELLAKLN</sequence>
<dbReference type="Pfam" id="PF00338">
    <property type="entry name" value="Ribosomal_S10"/>
    <property type="match status" value="1"/>
</dbReference>
<dbReference type="AlphaFoldDB" id="A0A8C6I8B2"/>
<proteinExistence type="inferred from homology"/>